<gene>
    <name evidence="2" type="ORF">E2C01_052077</name>
</gene>
<evidence type="ECO:0000313" key="3">
    <source>
        <dbReference type="Proteomes" id="UP000324222"/>
    </source>
</evidence>
<proteinExistence type="predicted"/>
<evidence type="ECO:0000256" key="1">
    <source>
        <dbReference type="SAM" id="MobiDB-lite"/>
    </source>
</evidence>
<reference evidence="2 3" key="1">
    <citation type="submission" date="2019-05" db="EMBL/GenBank/DDBJ databases">
        <title>Another draft genome of Portunus trituberculatus and its Hox gene families provides insights of decapod evolution.</title>
        <authorList>
            <person name="Jeong J.-H."/>
            <person name="Song I."/>
            <person name="Kim S."/>
            <person name="Choi T."/>
            <person name="Kim D."/>
            <person name="Ryu S."/>
            <person name="Kim W."/>
        </authorList>
    </citation>
    <scope>NUCLEOTIDE SEQUENCE [LARGE SCALE GENOMIC DNA]</scope>
    <source>
        <tissue evidence="2">Muscle</tissue>
    </source>
</reference>
<comment type="caution">
    <text evidence="2">The sequence shown here is derived from an EMBL/GenBank/DDBJ whole genome shotgun (WGS) entry which is preliminary data.</text>
</comment>
<organism evidence="2 3">
    <name type="scientific">Portunus trituberculatus</name>
    <name type="common">Swimming crab</name>
    <name type="synonym">Neptunus trituberculatus</name>
    <dbReference type="NCBI Taxonomy" id="210409"/>
    <lineage>
        <taxon>Eukaryota</taxon>
        <taxon>Metazoa</taxon>
        <taxon>Ecdysozoa</taxon>
        <taxon>Arthropoda</taxon>
        <taxon>Crustacea</taxon>
        <taxon>Multicrustacea</taxon>
        <taxon>Malacostraca</taxon>
        <taxon>Eumalacostraca</taxon>
        <taxon>Eucarida</taxon>
        <taxon>Decapoda</taxon>
        <taxon>Pleocyemata</taxon>
        <taxon>Brachyura</taxon>
        <taxon>Eubrachyura</taxon>
        <taxon>Portunoidea</taxon>
        <taxon>Portunidae</taxon>
        <taxon>Portuninae</taxon>
        <taxon>Portunus</taxon>
    </lineage>
</organism>
<name>A0A5B7GGL7_PORTR</name>
<keyword evidence="3" id="KW-1185">Reference proteome</keyword>
<protein>
    <submittedName>
        <fullName evidence="2">Uncharacterized protein</fullName>
    </submittedName>
</protein>
<feature type="region of interest" description="Disordered" evidence="1">
    <location>
        <begin position="43"/>
        <end position="72"/>
    </location>
</feature>
<dbReference type="AlphaFoldDB" id="A0A5B7GGL7"/>
<accession>A0A5B7GGL7</accession>
<dbReference type="EMBL" id="VSRR010015356">
    <property type="protein sequence ID" value="MPC58082.1"/>
    <property type="molecule type" value="Genomic_DNA"/>
</dbReference>
<evidence type="ECO:0000313" key="2">
    <source>
        <dbReference type="EMBL" id="MPC58082.1"/>
    </source>
</evidence>
<dbReference type="Proteomes" id="UP000324222">
    <property type="component" value="Unassembled WGS sequence"/>
</dbReference>
<sequence length="72" mass="8088">MIPSPHLLLLSSRVLGSKDNTVKKDAVYHKLWYCTEVVQFTESDPQGKVKQTDPHYPPSASRHVTSRIGVRG</sequence>